<dbReference type="Proteomes" id="UP001596074">
    <property type="component" value="Unassembled WGS sequence"/>
</dbReference>
<dbReference type="PANTHER" id="PTHR37316">
    <property type="entry name" value="TEICHOIC ACID GLYCEROL-PHOSPHATE PRIMASE"/>
    <property type="match status" value="1"/>
</dbReference>
<evidence type="ECO:0000259" key="7">
    <source>
        <dbReference type="Pfam" id="PF00535"/>
    </source>
</evidence>
<evidence type="ECO:0000256" key="3">
    <source>
        <dbReference type="ARBA" id="ARBA00022475"/>
    </source>
</evidence>
<accession>A0ABW1AJH5</accession>
<protein>
    <submittedName>
        <fullName evidence="8">CDP-glycerol glycerophosphotransferase family protein</fullName>
    </submittedName>
</protein>
<dbReference type="InterPro" id="IPR001173">
    <property type="entry name" value="Glyco_trans_2-like"/>
</dbReference>
<dbReference type="SUPFAM" id="SSF53448">
    <property type="entry name" value="Nucleotide-diphospho-sugar transferases"/>
    <property type="match status" value="1"/>
</dbReference>
<organism evidence="8 9">
    <name type="scientific">Actinomadura rugatobispora</name>
    <dbReference type="NCBI Taxonomy" id="1994"/>
    <lineage>
        <taxon>Bacteria</taxon>
        <taxon>Bacillati</taxon>
        <taxon>Actinomycetota</taxon>
        <taxon>Actinomycetes</taxon>
        <taxon>Streptosporangiales</taxon>
        <taxon>Thermomonosporaceae</taxon>
        <taxon>Actinomadura</taxon>
    </lineage>
</organism>
<dbReference type="RefSeq" id="WP_378293039.1">
    <property type="nucleotide sequence ID" value="NZ_JBHSON010000173.1"/>
</dbReference>
<reference evidence="9" key="1">
    <citation type="journal article" date="2019" name="Int. J. Syst. Evol. Microbiol.">
        <title>The Global Catalogue of Microorganisms (GCM) 10K type strain sequencing project: providing services to taxonomists for standard genome sequencing and annotation.</title>
        <authorList>
            <consortium name="The Broad Institute Genomics Platform"/>
            <consortium name="The Broad Institute Genome Sequencing Center for Infectious Disease"/>
            <person name="Wu L."/>
            <person name="Ma J."/>
        </authorList>
    </citation>
    <scope>NUCLEOTIDE SEQUENCE [LARGE SCALE GENOMIC DNA]</scope>
    <source>
        <strain evidence="9">KCTC 42087</strain>
    </source>
</reference>
<keyword evidence="6" id="KW-0472">Membrane</keyword>
<evidence type="ECO:0000313" key="9">
    <source>
        <dbReference type="Proteomes" id="UP001596074"/>
    </source>
</evidence>
<dbReference type="PANTHER" id="PTHR37316:SF3">
    <property type="entry name" value="TEICHOIC ACID GLYCEROL-PHOSPHATE TRANSFERASE"/>
    <property type="match status" value="1"/>
</dbReference>
<dbReference type="InterPro" id="IPR029044">
    <property type="entry name" value="Nucleotide-diphossugar_trans"/>
</dbReference>
<comment type="caution">
    <text evidence="8">The sequence shown here is derived from an EMBL/GenBank/DDBJ whole genome shotgun (WGS) entry which is preliminary data.</text>
</comment>
<evidence type="ECO:0000256" key="4">
    <source>
        <dbReference type="ARBA" id="ARBA00022679"/>
    </source>
</evidence>
<evidence type="ECO:0000256" key="1">
    <source>
        <dbReference type="ARBA" id="ARBA00004202"/>
    </source>
</evidence>
<feature type="domain" description="Glycosyltransferase 2-like" evidence="7">
    <location>
        <begin position="6"/>
        <end position="170"/>
    </location>
</feature>
<keyword evidence="5" id="KW-0777">Teichoic acid biosynthesis</keyword>
<keyword evidence="4" id="KW-0808">Transferase</keyword>
<dbReference type="InterPro" id="IPR007554">
    <property type="entry name" value="Glycerophosphate_synth"/>
</dbReference>
<gene>
    <name evidence="8" type="ORF">ACFPZN_54540</name>
</gene>
<dbReference type="CDD" id="cd00761">
    <property type="entry name" value="Glyco_tranf_GTA_type"/>
    <property type="match status" value="1"/>
</dbReference>
<sequence length="1201" mass="134921">MSPLLSVVVPFYNVEAYLEACLDSLQQQTLRDIEVIMVDDGSPDGSTAIAKEFAQKDERFRLVQQRNQGLGPARNTGAREATGAFLAFMDSDDIVPRYTYELMVGSLKETGSDLACGGVRRLTSAGPRNSPMHTEIFKVTEKSTHITRRPDLLGDRTAWNKVFRREFFEAGGFAFPPGLYEDAPVTIPAHYLASSVDVLSDIVYYWREREGESQSITQRRTEPGNLEDRVRTTQAVTAFLRERSPKLWREQLFSVVSGELPLYIDVAGEGGPEYQERLRAQVDEVLAGADDAMMGDLTALKRLKYHFIRNGMIEELLELINYQQARIFTADVTRVDGRWYAAYPYFRDPSRRVPDALYDVTDELRQKLQGRADAAHWENGRLRVSGHAYIARIPMTDPTQDPEACRLRVWLQHARNGTVVELPVKRARRPDVSADAKRAAADYDWSGFEVEIDPADLKVSRYRFMRVSKYRVLRALRSANWELHAEVTAPGGLKVSGPLGGPRRSDEKWANAWEAASDVWIRPVTTASDHYVVQVKQLTAHVTKAEAEDGQLVLRGWIADAGATSGQVVLARRQGMGKAKLPAELDGKGGFTARIPMDVLVSHATDNAATLHTWVTEGLDWDASLKLSGQSKAVRLTIHDDVEVRHSLGSDEIVVTRTKFGNLRIVERPRRPAVTRAEWTADGRLLLTGEMAGTADGGAHLPDRLKAKLRNGGDTYDFPVTWDGRTFTCEVAPARVPRFGERLPLSTGQWGFFAPMEEGDVAVAISRSSVADLPAPRVVGLHEFKLSTFQADSLRLESRPAQDDEERGVYGLKRLALRDHPAYLAEPLREVALFESFRGRQYSDSPRAIFEELARRRPDLECVWITKDGQFEPPEGVRSVLYGSREHFRTVAQARFLVGNDPMPEWMRKREGQFYVQTWHGTPLKRIGYDIERPQFKNAQDYLRRFSADVAQWDVLVSPNPFSTPIMQRAFRYDGEVLESGYPRNDLLARGDDARAARVRSLLGIADGKRVVLYAPTWRDDQAKAGGYQMELQLDLAAARESLGEDHVLLVRGHFNLGGGVEGTDGEFAIDVSRYPDIADLYLIADVMITDYSSVMFDFAVTGRPQLFFTYDLERYRDQLRGFYFDFEIEAPGPLCRTSPELIEAILDADPVAAAYADRYQAFRAKFCAWDDGGAAARVVDRMLAHVTSRRLSGGRSPDSR</sequence>
<proteinExistence type="inferred from homology"/>
<dbReference type="Gene3D" id="3.40.50.11820">
    <property type="match status" value="1"/>
</dbReference>
<comment type="similarity">
    <text evidence="2">Belongs to the CDP-glycerol glycerophosphotransferase family.</text>
</comment>
<dbReference type="Gene3D" id="3.90.550.10">
    <property type="entry name" value="Spore Coat Polysaccharide Biosynthesis Protein SpsA, Chain A"/>
    <property type="match status" value="1"/>
</dbReference>
<evidence type="ECO:0000256" key="6">
    <source>
        <dbReference type="ARBA" id="ARBA00023136"/>
    </source>
</evidence>
<dbReference type="EMBL" id="JBHSON010000173">
    <property type="protein sequence ID" value="MFC5754692.1"/>
    <property type="molecule type" value="Genomic_DNA"/>
</dbReference>
<dbReference type="InterPro" id="IPR043149">
    <property type="entry name" value="TagF_N"/>
</dbReference>
<keyword evidence="3" id="KW-1003">Cell membrane</keyword>
<dbReference type="Pfam" id="PF00535">
    <property type="entry name" value="Glycos_transf_2"/>
    <property type="match status" value="1"/>
</dbReference>
<dbReference type="Pfam" id="PF04464">
    <property type="entry name" value="Glyphos_transf"/>
    <property type="match status" value="1"/>
</dbReference>
<dbReference type="InterPro" id="IPR043148">
    <property type="entry name" value="TagF_C"/>
</dbReference>
<evidence type="ECO:0000256" key="5">
    <source>
        <dbReference type="ARBA" id="ARBA00022944"/>
    </source>
</evidence>
<dbReference type="SUPFAM" id="SSF53756">
    <property type="entry name" value="UDP-Glycosyltransferase/glycogen phosphorylase"/>
    <property type="match status" value="1"/>
</dbReference>
<dbReference type="InterPro" id="IPR051612">
    <property type="entry name" value="Teichoic_Acid_Biosynth"/>
</dbReference>
<comment type="subcellular location">
    <subcellularLocation>
        <location evidence="1">Cell membrane</location>
        <topology evidence="1">Peripheral membrane protein</topology>
    </subcellularLocation>
</comment>
<evidence type="ECO:0000256" key="2">
    <source>
        <dbReference type="ARBA" id="ARBA00010488"/>
    </source>
</evidence>
<name>A0ABW1AJH5_9ACTN</name>
<keyword evidence="9" id="KW-1185">Reference proteome</keyword>
<evidence type="ECO:0000313" key="8">
    <source>
        <dbReference type="EMBL" id="MFC5754692.1"/>
    </source>
</evidence>
<dbReference type="Gene3D" id="3.40.50.12580">
    <property type="match status" value="1"/>
</dbReference>